<evidence type="ECO:0000313" key="3">
    <source>
        <dbReference type="WBParaSite" id="L893_g4047.t1"/>
    </source>
</evidence>
<dbReference type="Proteomes" id="UP000095287">
    <property type="component" value="Unplaced"/>
</dbReference>
<name>A0A1I8ABH3_9BILA</name>
<accession>A0A1I8ABH3</accession>
<evidence type="ECO:0000313" key="2">
    <source>
        <dbReference type="Proteomes" id="UP000095287"/>
    </source>
</evidence>
<reference evidence="3" key="1">
    <citation type="submission" date="2016-11" db="UniProtKB">
        <authorList>
            <consortium name="WormBaseParasite"/>
        </authorList>
    </citation>
    <scope>IDENTIFICATION</scope>
</reference>
<feature type="transmembrane region" description="Helical" evidence="1">
    <location>
        <begin position="141"/>
        <end position="159"/>
    </location>
</feature>
<keyword evidence="1" id="KW-0472">Membrane</keyword>
<organism evidence="2 3">
    <name type="scientific">Steinernema glaseri</name>
    <dbReference type="NCBI Taxonomy" id="37863"/>
    <lineage>
        <taxon>Eukaryota</taxon>
        <taxon>Metazoa</taxon>
        <taxon>Ecdysozoa</taxon>
        <taxon>Nematoda</taxon>
        <taxon>Chromadorea</taxon>
        <taxon>Rhabditida</taxon>
        <taxon>Tylenchina</taxon>
        <taxon>Panagrolaimomorpha</taxon>
        <taxon>Strongyloidoidea</taxon>
        <taxon>Steinernematidae</taxon>
        <taxon>Steinernema</taxon>
    </lineage>
</organism>
<evidence type="ECO:0000256" key="1">
    <source>
        <dbReference type="SAM" id="Phobius"/>
    </source>
</evidence>
<protein>
    <submittedName>
        <fullName evidence="3">Activin_recp domain-containing protein</fullName>
    </submittedName>
</protein>
<sequence length="160" mass="17388">MENKSRCFVASLSVQQLFFSADGRVPPCSYVQLSTPLALNPPAMNVAFRLLLSIAFLAFSDALKCRQGAGVPSNYSIIPLLECESETKTCENITSIWYNTTFFSCSSRPCEASSFCKKEPSAGFGDQFRCCCSDREGCNSGSAFVLSTAIVLFIAVLALR</sequence>
<keyword evidence="2" id="KW-1185">Reference proteome</keyword>
<proteinExistence type="predicted"/>
<dbReference type="WBParaSite" id="L893_g4047.t1">
    <property type="protein sequence ID" value="L893_g4047.t1"/>
    <property type="gene ID" value="L893_g4047"/>
</dbReference>
<dbReference type="AlphaFoldDB" id="A0A1I8ABH3"/>
<keyword evidence="1" id="KW-0812">Transmembrane</keyword>
<keyword evidence="1" id="KW-1133">Transmembrane helix</keyword>